<organism evidence="1 2">
    <name type="scientific">Clostridium botulinum (strain 657 / Type Ba4)</name>
    <dbReference type="NCBI Taxonomy" id="515621"/>
    <lineage>
        <taxon>Bacteria</taxon>
        <taxon>Bacillati</taxon>
        <taxon>Bacillota</taxon>
        <taxon>Clostridia</taxon>
        <taxon>Eubacteriales</taxon>
        <taxon>Clostridiaceae</taxon>
        <taxon>Clostridium</taxon>
    </lineage>
</organism>
<dbReference type="KEGG" id="cbi:CLJ_0027"/>
<reference evidence="1 2" key="1">
    <citation type="journal article" date="2007" name="PLoS ONE">
        <title>Analysis of the neurotoxin complex genes in Clostridium botulinum A1-A4 and B1 strains: BoNT/A3, /Ba4 and /B1 clusters are located within plasmids.</title>
        <authorList>
            <person name="Smith T.J."/>
            <person name="Hill K.K."/>
            <person name="Foley B.T."/>
            <person name="Detter J.C."/>
            <person name="Munk A.C."/>
            <person name="Bruce D.C."/>
            <person name="Doggett N.A."/>
            <person name="Smith L.A."/>
            <person name="Marks J.D."/>
            <person name="Xie G."/>
            <person name="Brettin T.S."/>
        </authorList>
    </citation>
    <scope>NUCLEOTIDE SEQUENCE [LARGE SCALE GENOMIC DNA]</scope>
    <source>
        <strain evidence="2">657 / Type Ba4</strain>
    </source>
</reference>
<keyword evidence="1" id="KW-0436">Ligase</keyword>
<evidence type="ECO:0000313" key="2">
    <source>
        <dbReference type="Proteomes" id="UP000002333"/>
    </source>
</evidence>
<geneLocation type="plasmid" evidence="1 2">
    <name>pCLJ</name>
</geneLocation>
<proteinExistence type="predicted"/>
<keyword evidence="1" id="KW-0614">Plasmid</keyword>
<dbReference type="PANTHER" id="PTHR43845:SF1">
    <property type="entry name" value="BLR5969 PROTEIN"/>
    <property type="match status" value="1"/>
</dbReference>
<sequence>MEDINEKLIKVVQHAGKHSSYYKRIFNEANINVDEFKGIEDLSKLPIVTSEDLIKYGKEFACDDAEIYRVSSSSGTSHNPKSLFRTHNDTEMSSIVLERLLKMAGLKKGDSIYIGQPFDMAHLGYLTMNACERLGIMAIPAGLSQINEKMIDLISYYNPTAIFTSVSRMKAIISIIKSSDSINVNPKHILLAGEPMLPADRKLIKDFWGVEPIDLYGSEETDGLGGGCINGGMHFMSDLYYLELLPVENAKCVNNNHKFGEAVITCLYGEGTPLIRYRLGDLIELIPTKCSCGCELPLIKVHGRIGDSIVLFDGIKLYAYQVEDVLKGELINLSNYQIVCSTLVPGLEEVVVKVKTADEVENLEEVEKSIVKKLWDSSLDLAASKEIGSLRFKVEINKEDLYMTKRGKTPKIIDFRISKGR</sequence>
<accession>A0A3F3A5S7</accession>
<dbReference type="EMBL" id="CP001081">
    <property type="protein sequence ID" value="ACQ51341.1"/>
    <property type="molecule type" value="Genomic_DNA"/>
</dbReference>
<reference evidence="2" key="2">
    <citation type="submission" date="2008-05" db="EMBL/GenBank/DDBJ databases">
        <title>Genome sequence of Clostridium botulinum Ba4 strain 657 plasmid pCLJ.</title>
        <authorList>
            <person name="Shrivastava S."/>
            <person name="Brown J.L."/>
            <person name="Bruce D."/>
            <person name="Detter C."/>
            <person name="Munk C."/>
            <person name="Smith L.A."/>
            <person name="Smith T.J."/>
            <person name="Sutton G."/>
            <person name="Brettin T.S."/>
        </authorList>
    </citation>
    <scope>NUCLEOTIDE SEQUENCE [LARGE SCALE GENOMIC DNA]</scope>
    <source>
        <strain evidence="2">657 / Type Ba4</strain>
        <plasmid evidence="2">pCLJ</plasmid>
    </source>
</reference>
<evidence type="ECO:0000313" key="1">
    <source>
        <dbReference type="EMBL" id="ACQ51341.1"/>
    </source>
</evidence>
<dbReference type="Proteomes" id="UP000002333">
    <property type="component" value="Plasmid pCLJ"/>
</dbReference>
<gene>
    <name evidence="1" type="ordered locus">CLJ_0027</name>
</gene>
<protein>
    <submittedName>
        <fullName evidence="1">Phenylacetate--CoA ligase</fullName>
    </submittedName>
</protein>
<dbReference type="GO" id="GO:0016874">
    <property type="term" value="F:ligase activity"/>
    <property type="evidence" value="ECO:0007669"/>
    <property type="project" value="UniProtKB-KW"/>
</dbReference>
<dbReference type="AlphaFoldDB" id="A0A3F3A5S7"/>
<dbReference type="SUPFAM" id="SSF56801">
    <property type="entry name" value="Acetyl-CoA synthetase-like"/>
    <property type="match status" value="1"/>
</dbReference>
<name>A0A3F3A5S7_CLOB6</name>
<dbReference type="Gene3D" id="3.40.50.12780">
    <property type="entry name" value="N-terminal domain of ligase-like"/>
    <property type="match status" value="1"/>
</dbReference>
<dbReference type="InterPro" id="IPR042099">
    <property type="entry name" value="ANL_N_sf"/>
</dbReference>
<dbReference type="PANTHER" id="PTHR43845">
    <property type="entry name" value="BLR5969 PROTEIN"/>
    <property type="match status" value="1"/>
</dbReference>
<dbReference type="RefSeq" id="WP_003362737.1">
    <property type="nucleotide sequence ID" value="NC_012654.1"/>
</dbReference>